<evidence type="ECO:0000259" key="3">
    <source>
        <dbReference type="Pfam" id="PF23071"/>
    </source>
</evidence>
<dbReference type="Pfam" id="PF23070">
    <property type="entry name" value="DUF7043"/>
    <property type="match status" value="1"/>
</dbReference>
<dbReference type="Pfam" id="PF23069">
    <property type="entry name" value="DUF7042"/>
    <property type="match status" value="1"/>
</dbReference>
<dbReference type="Proteomes" id="UP001168821">
    <property type="component" value="Unassembled WGS sequence"/>
</dbReference>
<evidence type="ECO:0000313" key="4">
    <source>
        <dbReference type="EMBL" id="KAJ3652094.1"/>
    </source>
</evidence>
<dbReference type="AlphaFoldDB" id="A0AA38IDH5"/>
<accession>A0AA38IDH5</accession>
<evidence type="ECO:0000259" key="1">
    <source>
        <dbReference type="Pfam" id="PF23069"/>
    </source>
</evidence>
<dbReference type="Pfam" id="PF23071">
    <property type="entry name" value="DUF7044"/>
    <property type="match status" value="1"/>
</dbReference>
<dbReference type="InterPro" id="IPR055471">
    <property type="entry name" value="DUF7043"/>
</dbReference>
<feature type="domain" description="DUF7043" evidence="2">
    <location>
        <begin position="266"/>
        <end position="407"/>
    </location>
</feature>
<feature type="domain" description="DUF7042" evidence="1">
    <location>
        <begin position="127"/>
        <end position="260"/>
    </location>
</feature>
<dbReference type="PANTHER" id="PTHR22255">
    <property type="entry name" value="LP06548P"/>
    <property type="match status" value="1"/>
</dbReference>
<dbReference type="PANTHER" id="PTHR22255:SF9">
    <property type="entry name" value="LP06548P"/>
    <property type="match status" value="1"/>
</dbReference>
<keyword evidence="5" id="KW-1185">Reference proteome</keyword>
<dbReference type="GO" id="GO:0061909">
    <property type="term" value="P:autophagosome-lysosome fusion"/>
    <property type="evidence" value="ECO:0007669"/>
    <property type="project" value="TreeGrafter"/>
</dbReference>
<proteinExistence type="predicted"/>
<name>A0AA38IDH5_9CUCU</name>
<reference evidence="4" key="1">
    <citation type="journal article" date="2023" name="G3 (Bethesda)">
        <title>Whole genome assemblies of Zophobas morio and Tenebrio molitor.</title>
        <authorList>
            <person name="Kaur S."/>
            <person name="Stinson S.A."/>
            <person name="diCenzo G.C."/>
        </authorList>
    </citation>
    <scope>NUCLEOTIDE SEQUENCE</scope>
    <source>
        <strain evidence="4">QUZm001</strain>
    </source>
</reference>
<dbReference type="InterPro" id="IPR055472">
    <property type="entry name" value="DUF7044"/>
</dbReference>
<organism evidence="4 5">
    <name type="scientific">Zophobas morio</name>
    <dbReference type="NCBI Taxonomy" id="2755281"/>
    <lineage>
        <taxon>Eukaryota</taxon>
        <taxon>Metazoa</taxon>
        <taxon>Ecdysozoa</taxon>
        <taxon>Arthropoda</taxon>
        <taxon>Hexapoda</taxon>
        <taxon>Insecta</taxon>
        <taxon>Pterygota</taxon>
        <taxon>Neoptera</taxon>
        <taxon>Endopterygota</taxon>
        <taxon>Coleoptera</taxon>
        <taxon>Polyphaga</taxon>
        <taxon>Cucujiformia</taxon>
        <taxon>Tenebrionidae</taxon>
        <taxon>Zophobas</taxon>
    </lineage>
</organism>
<feature type="domain" description="DUF7044" evidence="3">
    <location>
        <begin position="26"/>
        <end position="107"/>
    </location>
</feature>
<sequence>MTASTTVGLVDWDNVIEKAANGHVGGCEFKKSWIGRWFLSGVPNLIYINSTHIETKGECYEEQGDKYLVYDKTEDCYRCLAIHEKHQSVLQYKETFCETKASLQEICYGITGDAPLYSMFRKHPEAKPVPCPFRSAPFTFSYNRGSGDCNNPPSKAESCTDDSRLVLKYQACPDVPSTESNVEELVCLATWKEGSTRYLIGRISQGNRRNLISDEDQYRCFIYQKNTENSKSVYNVAQSGDATCNGLQNAFEGSRTMKLTTVDNHHNRCKFPLWITDHHTWLSLDHHKTYKFSQRNATLKILDDEAPKPNKVHQNFAFGFQQLGFESQDQRKQNSEMRVVCHMILQSHDHKKVQIVAHVTAGCDSGYVCMMFYKRDSNVIELQQSENYFENPDEACANFNPTTTPYTTLITTNLHTKKCPHLGRYTLFNVVSSTPEKRKKRQQPDDGTSNQLSADCYSHNYEALAVGCGGSHGMEFRSSCAQQTISEYSCHGSWEENGISYVIASPVARKSTDALRYCFIYTLSNQPETTVIEGSLGKKVEPPVLRLSGVAETCKRSVIPGVTGIWAFNFTSNGTCAVDNENSSSIVIPTFLIVLSSVLAALVIR</sequence>
<evidence type="ECO:0000259" key="2">
    <source>
        <dbReference type="Pfam" id="PF23070"/>
    </source>
</evidence>
<dbReference type="InterPro" id="IPR055470">
    <property type="entry name" value="DUF7042"/>
</dbReference>
<gene>
    <name evidence="4" type="ORF">Zmor_018090</name>
</gene>
<evidence type="ECO:0000313" key="5">
    <source>
        <dbReference type="Proteomes" id="UP001168821"/>
    </source>
</evidence>
<protein>
    <submittedName>
        <fullName evidence="4">Uncharacterized protein</fullName>
    </submittedName>
</protein>
<dbReference type="EMBL" id="JALNTZ010000005">
    <property type="protein sequence ID" value="KAJ3652094.1"/>
    <property type="molecule type" value="Genomic_DNA"/>
</dbReference>
<comment type="caution">
    <text evidence="4">The sequence shown here is derived from an EMBL/GenBank/DDBJ whole genome shotgun (WGS) entry which is preliminary data.</text>
</comment>